<accession>A0A2S5TCM5</accession>
<dbReference type="PROSITE" id="PS51257">
    <property type="entry name" value="PROKAR_LIPOPROTEIN"/>
    <property type="match status" value="1"/>
</dbReference>
<dbReference type="Gene3D" id="3.40.1000.10">
    <property type="entry name" value="Mog1/PsbP, alpha/beta/alpha sandwich"/>
    <property type="match status" value="1"/>
</dbReference>
<name>A0A2S5TCM5_9GAMM</name>
<dbReference type="EMBL" id="PSNW01000010">
    <property type="protein sequence ID" value="PPE72706.1"/>
    <property type="molecule type" value="Genomic_DNA"/>
</dbReference>
<keyword evidence="2" id="KW-1185">Reference proteome</keyword>
<dbReference type="AlphaFoldDB" id="A0A2S5TCM5"/>
<protein>
    <recommendedName>
        <fullName evidence="3">DUF1795 domain-containing protein</fullName>
    </recommendedName>
</protein>
<dbReference type="OrthoDB" id="9836718at2"/>
<reference evidence="1 2" key="1">
    <citation type="submission" date="2018-02" db="EMBL/GenBank/DDBJ databases">
        <title>Genome sequencing of Solimonas sp. HR-BB.</title>
        <authorList>
            <person name="Lee Y."/>
            <person name="Jeon C.O."/>
        </authorList>
    </citation>
    <scope>NUCLEOTIDE SEQUENCE [LARGE SCALE GENOMIC DNA]</scope>
    <source>
        <strain evidence="1 2">HR-BB</strain>
    </source>
</reference>
<organism evidence="1 2">
    <name type="scientific">Solimonas fluminis</name>
    <dbReference type="NCBI Taxonomy" id="2086571"/>
    <lineage>
        <taxon>Bacteria</taxon>
        <taxon>Pseudomonadati</taxon>
        <taxon>Pseudomonadota</taxon>
        <taxon>Gammaproteobacteria</taxon>
        <taxon>Nevskiales</taxon>
        <taxon>Nevskiaceae</taxon>
        <taxon>Solimonas</taxon>
    </lineage>
</organism>
<evidence type="ECO:0008006" key="3">
    <source>
        <dbReference type="Google" id="ProtNLM"/>
    </source>
</evidence>
<evidence type="ECO:0000313" key="1">
    <source>
        <dbReference type="EMBL" id="PPE72706.1"/>
    </source>
</evidence>
<evidence type="ECO:0000313" key="2">
    <source>
        <dbReference type="Proteomes" id="UP000238220"/>
    </source>
</evidence>
<dbReference type="RefSeq" id="WP_104231516.1">
    <property type="nucleotide sequence ID" value="NZ_PSNW01000010.1"/>
</dbReference>
<comment type="caution">
    <text evidence="1">The sequence shown here is derived from an EMBL/GenBank/DDBJ whole genome shotgun (WGS) entry which is preliminary data.</text>
</comment>
<sequence length="177" mass="19484">MRLLLAALLLLGLAACQRQPPPQAVDVPAAGLQLRVPAGWRTDTSPGSLFFALPTEQGQLVGRSFFLVASDPMRPQPSGRPASLDSYVRYKEEQGRAQARAYRVVHSERLALDGVEAELREIELSGQMEPRRSLAALLVRGHEGLLLVGSAPIDDFPRLRRDFEAVIRSLRWQAPAP</sequence>
<gene>
    <name evidence="1" type="ORF">C3942_16780</name>
</gene>
<dbReference type="Proteomes" id="UP000238220">
    <property type="component" value="Unassembled WGS sequence"/>
</dbReference>
<proteinExistence type="predicted"/>